<protein>
    <submittedName>
        <fullName evidence="1">Uncharacterized protein</fullName>
    </submittedName>
</protein>
<keyword evidence="2" id="KW-1185">Reference proteome</keyword>
<dbReference type="Proteomes" id="UP001272987">
    <property type="component" value="Unassembled WGS sequence"/>
</dbReference>
<organism evidence="1 2">
    <name type="scientific">Streptomyces acidiscabies</name>
    <dbReference type="NCBI Taxonomy" id="42234"/>
    <lineage>
        <taxon>Bacteria</taxon>
        <taxon>Bacillati</taxon>
        <taxon>Actinomycetota</taxon>
        <taxon>Actinomycetes</taxon>
        <taxon>Kitasatosporales</taxon>
        <taxon>Streptomycetaceae</taxon>
        <taxon>Streptomyces</taxon>
    </lineage>
</organism>
<sequence>MFTQKERGDLAAGRTVQGECFVSAKTETFDAAVAWREEGGKKKIVFSFT</sequence>
<evidence type="ECO:0000313" key="1">
    <source>
        <dbReference type="EMBL" id="MDX3025622.1"/>
    </source>
</evidence>
<name>A0ABU4MCT3_9ACTN</name>
<dbReference type="EMBL" id="JARAWP010000051">
    <property type="protein sequence ID" value="MDX3025622.1"/>
    <property type="molecule type" value="Genomic_DNA"/>
</dbReference>
<proteinExistence type="predicted"/>
<comment type="caution">
    <text evidence="1">The sequence shown here is derived from an EMBL/GenBank/DDBJ whole genome shotgun (WGS) entry which is preliminary data.</text>
</comment>
<evidence type="ECO:0000313" key="2">
    <source>
        <dbReference type="Proteomes" id="UP001272987"/>
    </source>
</evidence>
<gene>
    <name evidence="1" type="ORF">PV666_48340</name>
</gene>
<dbReference type="RefSeq" id="WP_319167606.1">
    <property type="nucleotide sequence ID" value="NZ_JARAWP010000051.1"/>
</dbReference>
<reference evidence="1 2" key="1">
    <citation type="journal article" date="2023" name="Microb. Genom.">
        <title>Mesoterricola silvestris gen. nov., sp. nov., Mesoterricola sediminis sp. nov., Geothrix oryzae sp. nov., Geothrix edaphica sp. nov., Geothrix rubra sp. nov., and Geothrix limicola sp. nov., six novel members of Acidobacteriota isolated from soils.</title>
        <authorList>
            <person name="Weisberg A.J."/>
            <person name="Pearce E."/>
            <person name="Kramer C.G."/>
            <person name="Chang J.H."/>
            <person name="Clarke C.R."/>
        </authorList>
    </citation>
    <scope>NUCLEOTIDE SEQUENCE [LARGE SCALE GENOMIC DNA]</scope>
    <source>
        <strain evidence="1 2">NB05-1H</strain>
    </source>
</reference>
<accession>A0ABU4MCT3</accession>